<dbReference type="GO" id="GO:0005524">
    <property type="term" value="F:ATP binding"/>
    <property type="evidence" value="ECO:0007669"/>
    <property type="project" value="UniProtKB-UniRule"/>
</dbReference>
<dbReference type="InterPro" id="IPR011761">
    <property type="entry name" value="ATP-grasp"/>
</dbReference>
<keyword evidence="3 4" id="KW-0067">ATP-binding</keyword>
<evidence type="ECO:0000259" key="5">
    <source>
        <dbReference type="PROSITE" id="PS50975"/>
    </source>
</evidence>
<dbReference type="EC" id="6.3.4.14" evidence="7"/>
<dbReference type="SMART" id="SM00878">
    <property type="entry name" value="Biotin_carb_C"/>
    <property type="match status" value="1"/>
</dbReference>
<dbReference type="PROSITE" id="PS50979">
    <property type="entry name" value="BC"/>
    <property type="match status" value="1"/>
</dbReference>
<evidence type="ECO:0000256" key="3">
    <source>
        <dbReference type="ARBA" id="ARBA00022840"/>
    </source>
</evidence>
<dbReference type="InterPro" id="IPR005479">
    <property type="entry name" value="CPAse_ATP-bd"/>
</dbReference>
<dbReference type="FunFam" id="3.30.1490.20:FF:000003">
    <property type="entry name" value="acetyl-CoA carboxylase isoform X1"/>
    <property type="match status" value="1"/>
</dbReference>
<dbReference type="GO" id="GO:0003989">
    <property type="term" value="F:acetyl-CoA carboxylase activity"/>
    <property type="evidence" value="ECO:0007669"/>
    <property type="project" value="UniProtKB-EC"/>
</dbReference>
<dbReference type="NCBIfam" id="NF006367">
    <property type="entry name" value="PRK08591.1"/>
    <property type="match status" value="1"/>
</dbReference>
<sequence length="498" mass="55627">MSDMIKKVLISNRGEIALRVIRTCKALGIKTVAVYSDEDYNSLHVKKADEAYHIGKAAPKESYLNQEKIMQAILASGADAVHPGYGFLSENSDFAKLCEDNKINFIGPSSESMDLCGDKMRCKAAMLKAKVPTVPGSPDLVKDVEEALDIANQIKYPVLLKSVYGGGGRGIRLVNNDKELREAYDTVTGESIAAFGKSAILVEKFLEKTRHIEYQMARDKHGNTVHLFERECSIQRRNQKLIEQTPSPVVDQKTRDMVGELVVNAAKAVDYTNLGTAEFLRADNGEFYFIEINARLQVEHPITELVSGLDLVKLQIDIANGEPLPFKQKDLRMNGYAIECRINAEDTFLDFAPSTGPVPDVTIPSGPGVRCDTYLYPGCTVSPFYDSLMAKLCTWGQTFDESRLRMLNALNDFYIQGVETSIPLYKTILKSEEYKRGDLSTDFLKRYNMIERLAQDLKEEKLANKDTALAAAIIHSEYLKGRVKNSADTDRSWKNMLG</sequence>
<name>V6AUS9_9ARCH</name>
<gene>
    <name evidence="7" type="primary">accC</name>
    <name evidence="7" type="ORF">NITUZ_40441</name>
</gene>
<evidence type="ECO:0000256" key="2">
    <source>
        <dbReference type="ARBA" id="ARBA00022741"/>
    </source>
</evidence>
<dbReference type="PROSITE" id="PS50975">
    <property type="entry name" value="ATP_GRASP"/>
    <property type="match status" value="1"/>
</dbReference>
<dbReference type="EC" id="6.4.1.2" evidence="7"/>
<dbReference type="Pfam" id="PF00289">
    <property type="entry name" value="Biotin_carb_N"/>
    <property type="match status" value="1"/>
</dbReference>
<evidence type="ECO:0000313" key="8">
    <source>
        <dbReference type="Proteomes" id="UP000018159"/>
    </source>
</evidence>
<protein>
    <submittedName>
        <fullName evidence="7">Biotin carboxylase 1</fullName>
        <ecNumber evidence="7">6.3.4.14</ecNumber>
        <ecNumber evidence="7">6.4.1.2</ecNumber>
    </submittedName>
</protein>
<dbReference type="SUPFAM" id="SSF51246">
    <property type="entry name" value="Rudiment single hybrid motif"/>
    <property type="match status" value="1"/>
</dbReference>
<dbReference type="Pfam" id="PF02786">
    <property type="entry name" value="CPSase_L_D2"/>
    <property type="match status" value="1"/>
</dbReference>
<dbReference type="EMBL" id="CBTY010000009">
    <property type="protein sequence ID" value="CDI06275.1"/>
    <property type="molecule type" value="Genomic_DNA"/>
</dbReference>
<keyword evidence="8" id="KW-1185">Reference proteome</keyword>
<dbReference type="Pfam" id="PF02785">
    <property type="entry name" value="Biotin_carb_C"/>
    <property type="match status" value="1"/>
</dbReference>
<dbReference type="InterPro" id="IPR011054">
    <property type="entry name" value="Rudment_hybrid_motif"/>
</dbReference>
<dbReference type="GO" id="GO:0046872">
    <property type="term" value="F:metal ion binding"/>
    <property type="evidence" value="ECO:0007669"/>
    <property type="project" value="InterPro"/>
</dbReference>
<dbReference type="PANTHER" id="PTHR45007:SF1">
    <property type="entry name" value="CARBOXYLASE, PUTATIVE (AFU_ORTHOLOGUE AFUA_5G07570)-RELATED"/>
    <property type="match status" value="1"/>
</dbReference>
<dbReference type="PROSITE" id="PS00867">
    <property type="entry name" value="CPSASE_2"/>
    <property type="match status" value="1"/>
</dbReference>
<dbReference type="InterPro" id="IPR016185">
    <property type="entry name" value="PreATP-grasp_dom_sf"/>
</dbReference>
<dbReference type="Proteomes" id="UP000018159">
    <property type="component" value="Unassembled WGS sequence"/>
</dbReference>
<keyword evidence="2 4" id="KW-0547">Nucleotide-binding</keyword>
<dbReference type="Gene3D" id="3.30.470.20">
    <property type="entry name" value="ATP-grasp fold, B domain"/>
    <property type="match status" value="1"/>
</dbReference>
<dbReference type="STRING" id="1407055.NITUZ_40441"/>
<feature type="domain" description="ATP-grasp" evidence="5">
    <location>
        <begin position="123"/>
        <end position="320"/>
    </location>
</feature>
<evidence type="ECO:0000259" key="6">
    <source>
        <dbReference type="PROSITE" id="PS50979"/>
    </source>
</evidence>
<comment type="caution">
    <text evidence="7">The sequence shown here is derived from an EMBL/GenBank/DDBJ whole genome shotgun (WGS) entry which is preliminary data.</text>
</comment>
<reference evidence="7 8" key="1">
    <citation type="journal article" date="2013" name="PLoS ONE">
        <title>Enrichment and Genome Sequence of the Group I.1a Ammonia-Oxidizing Archaeon ?Ca. Nitrosotenuis uzonensis? Representing a Clade Globally.</title>
        <authorList>
            <person name="Lebedeva E.V."/>
            <person name="Hatzenpichler R."/>
            <person name="Pelletier E."/>
            <person name="Schuster N."/>
            <person name="Hauzmayer S."/>
            <person name="Bulaev A."/>
            <person name="Grigor'eva N.V."/>
            <person name="Galushko A."/>
            <person name="Schmid M."/>
            <person name="Palatinszky M."/>
            <person name="Le Paslier D."/>
            <person name="Daims H."/>
            <person name="Wagner M."/>
        </authorList>
    </citation>
    <scope>NUCLEOTIDE SEQUENCE [LARGE SCALE GENOMIC DNA]</scope>
    <source>
        <strain evidence="7 8">N4</strain>
    </source>
</reference>
<keyword evidence="1 7" id="KW-0436">Ligase</keyword>
<evidence type="ECO:0000256" key="1">
    <source>
        <dbReference type="ARBA" id="ARBA00022598"/>
    </source>
</evidence>
<accession>V6AUS9</accession>
<dbReference type="AlphaFoldDB" id="V6AUS9"/>
<dbReference type="SUPFAM" id="SSF56059">
    <property type="entry name" value="Glutathione synthetase ATP-binding domain-like"/>
    <property type="match status" value="1"/>
</dbReference>
<dbReference type="InterPro" id="IPR011764">
    <property type="entry name" value="Biotin_carboxylation_dom"/>
</dbReference>
<evidence type="ECO:0000313" key="7">
    <source>
        <dbReference type="EMBL" id="CDI06275.1"/>
    </source>
</evidence>
<evidence type="ECO:0000256" key="4">
    <source>
        <dbReference type="PROSITE-ProRule" id="PRU00409"/>
    </source>
</evidence>
<dbReference type="InterPro" id="IPR005481">
    <property type="entry name" value="BC-like_N"/>
</dbReference>
<organism evidence="7 8">
    <name type="scientific">Candidatus Nitrosotenuis uzonensis</name>
    <dbReference type="NCBI Taxonomy" id="1407055"/>
    <lineage>
        <taxon>Archaea</taxon>
        <taxon>Nitrososphaerota</taxon>
        <taxon>Candidatus Nitrosotenuis</taxon>
    </lineage>
</organism>
<proteinExistence type="predicted"/>
<dbReference type="GO" id="GO:0004075">
    <property type="term" value="F:biotin carboxylase activity"/>
    <property type="evidence" value="ECO:0007669"/>
    <property type="project" value="UniProtKB-EC"/>
</dbReference>
<dbReference type="SUPFAM" id="SSF52440">
    <property type="entry name" value="PreATP-grasp domain"/>
    <property type="match status" value="1"/>
</dbReference>
<dbReference type="InterPro" id="IPR005482">
    <property type="entry name" value="Biotin_COase_C"/>
</dbReference>
<dbReference type="PANTHER" id="PTHR45007">
    <property type="entry name" value="CARBOXYLASE, PUTATIVE (AFU_ORTHOLOGUE AFUA_5G07570)-RELATED"/>
    <property type="match status" value="1"/>
</dbReference>
<feature type="domain" description="Biotin carboxylation" evidence="6">
    <location>
        <begin position="4"/>
        <end position="449"/>
    </location>
</feature>